<evidence type="ECO:0000256" key="7">
    <source>
        <dbReference type="RuleBase" id="RU362018"/>
    </source>
</evidence>
<dbReference type="AlphaFoldDB" id="A0AAV2I151"/>
<dbReference type="InterPro" id="IPR002668">
    <property type="entry name" value="CNT_N_dom"/>
</dbReference>
<proteinExistence type="inferred from homology"/>
<feature type="transmembrane region" description="Helical" evidence="7">
    <location>
        <begin position="96"/>
        <end position="116"/>
    </location>
</feature>
<keyword evidence="6 7" id="KW-0472">Membrane</keyword>
<feature type="transmembrane region" description="Helical" evidence="7">
    <location>
        <begin position="622"/>
        <end position="641"/>
    </location>
</feature>
<feature type="transmembrane region" description="Helical" evidence="7">
    <location>
        <begin position="172"/>
        <end position="194"/>
    </location>
</feature>
<comment type="similarity">
    <text evidence="2 7">Belongs to the concentrative nucleoside transporter (CNT) (TC 2.A.41) family.</text>
</comment>
<feature type="transmembrane region" description="Helical" evidence="7">
    <location>
        <begin position="585"/>
        <end position="610"/>
    </location>
</feature>
<evidence type="ECO:0000313" key="12">
    <source>
        <dbReference type="EMBL" id="CAL1538783.1"/>
    </source>
</evidence>
<sequence length="655" mass="72475">MAELMQIVYNSHDEPVKPVVLDSTDLNSYDNQAFTPDEKDSQLSNGNGKDTNHSDSDSPVFEPADTDDPTCFSRLVEKVQSGISGFFKRNHRPLKLMFGMVLLAAYFAYFGYAMYYKFGDEGSWRLLVITMLSAMGIILHLGLSQWRKQPKENVGDKHVGDRINYCMAKLRISIILPVLLTIGFIVYIVVDVALDRPENLISLAGMVVFIALFFIFSYNPSKVKWRPVFWGIALQLIFALLILRTSWGHDAFQWLGDRVSEFLAYTDAGSKFIFGDDYEQHYFAFKVLPVVVFFSTCVSMLYYLGVMQSVISLVGRFLAFCLGTSPTESVNAAGNIFIGQTEAPLLIRPFLKDMTNSEIHAVMTGGFATIAGAVMAAYILYKVPANHLLAASAMSAPAALAMSKLFYPETEKSKHNAKDVYNIAKGLVRLISEHNLIEAASNGASMSIKLVANIAVNLIAFVALLQFVNATLTWLGDRVGQEGLTFQFICSYLFWPIAFLMGVEQDDCRTVAELVGTKIFLNEFVAYVDLSVYIKNQIAFDAYLANFTGNSSGNLTGAWTWVGGDIYLNETATTLTRGLISDRSVVIATYALCGFSNISSMGIQLGALGAMAPNRKGDLSKIVFRAMLAGNVACFLTACIAGENFIYRYYIFIWP</sequence>
<evidence type="ECO:0000256" key="5">
    <source>
        <dbReference type="ARBA" id="ARBA00022989"/>
    </source>
</evidence>
<evidence type="ECO:0000259" key="10">
    <source>
        <dbReference type="Pfam" id="PF07662"/>
    </source>
</evidence>
<dbReference type="PANTHER" id="PTHR10590:SF4">
    <property type="entry name" value="SOLUTE CARRIER FAMILY 28 MEMBER 3"/>
    <property type="match status" value="1"/>
</dbReference>
<keyword evidence="3" id="KW-1003">Cell membrane</keyword>
<name>A0AAV2I151_LYMST</name>
<feature type="transmembrane region" description="Helical" evidence="7">
    <location>
        <begin position="484"/>
        <end position="503"/>
    </location>
</feature>
<evidence type="ECO:0000256" key="4">
    <source>
        <dbReference type="ARBA" id="ARBA00022692"/>
    </source>
</evidence>
<keyword evidence="13" id="KW-1185">Reference proteome</keyword>
<dbReference type="Pfam" id="PF07662">
    <property type="entry name" value="Nucleos_tra2_C"/>
    <property type="match status" value="1"/>
</dbReference>
<feature type="transmembrane region" description="Helical" evidence="7">
    <location>
        <begin position="283"/>
        <end position="304"/>
    </location>
</feature>
<dbReference type="Pfam" id="PF01773">
    <property type="entry name" value="Nucleos_tra2_N"/>
    <property type="match status" value="1"/>
</dbReference>
<keyword evidence="5 7" id="KW-1133">Transmembrane helix</keyword>
<protein>
    <recommendedName>
        <fullName evidence="7">Sodium/nucleoside cotransporter</fullName>
    </recommendedName>
</protein>
<comment type="caution">
    <text evidence="12">The sequence shown here is derived from an EMBL/GenBank/DDBJ whole genome shotgun (WGS) entry which is preliminary data.</text>
</comment>
<dbReference type="NCBIfam" id="TIGR00804">
    <property type="entry name" value="nupC"/>
    <property type="match status" value="1"/>
</dbReference>
<evidence type="ECO:0000256" key="1">
    <source>
        <dbReference type="ARBA" id="ARBA00004651"/>
    </source>
</evidence>
<evidence type="ECO:0000256" key="2">
    <source>
        <dbReference type="ARBA" id="ARBA00009033"/>
    </source>
</evidence>
<feature type="domain" description="Nucleoside transporter/FeoB GTPase Gate" evidence="11">
    <location>
        <begin position="284"/>
        <end position="379"/>
    </location>
</feature>
<feature type="transmembrane region" description="Helical" evidence="7">
    <location>
        <begin position="122"/>
        <end position="143"/>
    </location>
</feature>
<accession>A0AAV2I151</accession>
<evidence type="ECO:0000259" key="9">
    <source>
        <dbReference type="Pfam" id="PF01773"/>
    </source>
</evidence>
<dbReference type="InterPro" id="IPR008276">
    <property type="entry name" value="C_nuclsd_transpt"/>
</dbReference>
<dbReference type="Pfam" id="PF07670">
    <property type="entry name" value="Gate"/>
    <property type="match status" value="1"/>
</dbReference>
<feature type="transmembrane region" description="Helical" evidence="7">
    <location>
        <begin position="200"/>
        <end position="216"/>
    </location>
</feature>
<dbReference type="PANTHER" id="PTHR10590">
    <property type="entry name" value="SODIUM/NUCLEOSIDE COTRANSPORTER"/>
    <property type="match status" value="1"/>
</dbReference>
<comment type="subcellular location">
    <subcellularLocation>
        <location evidence="1">Cell membrane</location>
        <topology evidence="1">Multi-pass membrane protein</topology>
    </subcellularLocation>
</comment>
<feature type="transmembrane region" description="Helical" evidence="7">
    <location>
        <begin position="450"/>
        <end position="472"/>
    </location>
</feature>
<evidence type="ECO:0000313" key="13">
    <source>
        <dbReference type="Proteomes" id="UP001497497"/>
    </source>
</evidence>
<dbReference type="InterPro" id="IPR018270">
    <property type="entry name" value="C_nuclsd_transpt_met_bac"/>
</dbReference>
<reference evidence="12 13" key="1">
    <citation type="submission" date="2024-04" db="EMBL/GenBank/DDBJ databases">
        <authorList>
            <consortium name="Genoscope - CEA"/>
            <person name="William W."/>
        </authorList>
    </citation>
    <scope>NUCLEOTIDE SEQUENCE [LARGE SCALE GENOMIC DNA]</scope>
</reference>
<evidence type="ECO:0000259" key="11">
    <source>
        <dbReference type="Pfam" id="PF07670"/>
    </source>
</evidence>
<feature type="transmembrane region" description="Helical" evidence="7">
    <location>
        <begin position="361"/>
        <end position="381"/>
    </location>
</feature>
<dbReference type="InterPro" id="IPR011642">
    <property type="entry name" value="Gate_dom"/>
</dbReference>
<feature type="domain" description="Concentrative nucleoside transporter C-terminal" evidence="10">
    <location>
        <begin position="387"/>
        <end position="642"/>
    </location>
</feature>
<feature type="domain" description="Concentrative nucleoside transporter N-terminal" evidence="9">
    <location>
        <begin position="204"/>
        <end position="276"/>
    </location>
</feature>
<feature type="region of interest" description="Disordered" evidence="8">
    <location>
        <begin position="27"/>
        <end position="63"/>
    </location>
</feature>
<evidence type="ECO:0000256" key="3">
    <source>
        <dbReference type="ARBA" id="ARBA00022475"/>
    </source>
</evidence>
<keyword evidence="7" id="KW-0813">Transport</keyword>
<evidence type="ECO:0000256" key="6">
    <source>
        <dbReference type="ARBA" id="ARBA00023136"/>
    </source>
</evidence>
<evidence type="ECO:0000256" key="8">
    <source>
        <dbReference type="SAM" id="MobiDB-lite"/>
    </source>
</evidence>
<dbReference type="InterPro" id="IPR011657">
    <property type="entry name" value="CNT_C_dom"/>
</dbReference>
<keyword evidence="4 7" id="KW-0812">Transmembrane</keyword>
<dbReference type="Proteomes" id="UP001497497">
    <property type="component" value="Unassembled WGS sequence"/>
</dbReference>
<dbReference type="EMBL" id="CAXITT010000312">
    <property type="protein sequence ID" value="CAL1538783.1"/>
    <property type="molecule type" value="Genomic_DNA"/>
</dbReference>
<dbReference type="GO" id="GO:0005415">
    <property type="term" value="F:nucleoside:sodium symporter activity"/>
    <property type="evidence" value="ECO:0007669"/>
    <property type="project" value="TreeGrafter"/>
</dbReference>
<dbReference type="GO" id="GO:0005886">
    <property type="term" value="C:plasma membrane"/>
    <property type="evidence" value="ECO:0007669"/>
    <property type="project" value="UniProtKB-SubCell"/>
</dbReference>
<feature type="transmembrane region" description="Helical" evidence="7">
    <location>
        <begin position="228"/>
        <end position="247"/>
    </location>
</feature>
<gene>
    <name evidence="12" type="ORF">GSLYS_00012604001</name>
</gene>
<organism evidence="12 13">
    <name type="scientific">Lymnaea stagnalis</name>
    <name type="common">Great pond snail</name>
    <name type="synonym">Helix stagnalis</name>
    <dbReference type="NCBI Taxonomy" id="6523"/>
    <lineage>
        <taxon>Eukaryota</taxon>
        <taxon>Metazoa</taxon>
        <taxon>Spiralia</taxon>
        <taxon>Lophotrochozoa</taxon>
        <taxon>Mollusca</taxon>
        <taxon>Gastropoda</taxon>
        <taxon>Heterobranchia</taxon>
        <taxon>Euthyneura</taxon>
        <taxon>Panpulmonata</taxon>
        <taxon>Hygrophila</taxon>
        <taxon>Lymnaeoidea</taxon>
        <taxon>Lymnaeidae</taxon>
        <taxon>Lymnaea</taxon>
    </lineage>
</organism>